<sequence length="828" mass="91421">MEPLHSCLLTLFLIVFLASLSVSEVAAGFLNFPPSGPFVPPDCYLIDCGSSHPTILQDGRRFQSDHDSSSLLSTGKDVFASVDSVHVGNSSPYLSSLPLFQTARIFTDESVYSFGISSPGFHWVRLYFYPVPHPSYNLSNAIFTVSANGVVLFCGFMPKKELPQVMVKEYLINTTSSSSSSNKLTLKFTPAKNSFSFVNAIEIVSMPESLISDTASSIRPLGDFSGLSWYAFEVVYRLNIGGTTISPSDDTLFRLWQPDNPFMTFPEGARNLSFPPGEINYPGQGANPHIAPNGVYASAITMADSQVNQQKFNLTWEMNVNSGFSYLIRLHFCDIVSKSLNELYFDVYINGKIGVSGLDLSSLTGRLATAYYRDFVVDSSALINSSIMVQVGPSSSIDSSLGNAILNGLEILKMSNSVRSLDSSSRFDPIPGPGTIKMKIFGTVLLVMAIIAMVFLAMALVRIRKKRDSDWKYGKSFSSWLPLNTSKASLSSSRSSYRSTFLASSKSKSGYSSFFASAGFGRLFTFKELQEATQNFDEKAMIGVGGFGKVYLGTLEDGSKVAIKRGNPKSQQGINEFQTEIQMLSRVRHRHLVSLIGYCDDNSEMILVYEYMSNGPLRDHLYGSNRPLLSWKQRLEICIGAARGLHYLHTGAAHGIIHRDVKTTNVLLDENLVAKVSDFGLSKAAPEMEQTHVSTAVKGSFGYLDPEYFRRQQLSDKSDVYSFGVVLFEVICARPAIDPALPREQVSLAEWAMKWQRKEMLEKIIDPHLAGKFCPESLRKYAEAAEKCLAEYGVDRPAMSDVLWKLESALQLQEAASRVNPSEGELQV</sequence>
<evidence type="ECO:0000256" key="3">
    <source>
        <dbReference type="ARBA" id="ARBA00022679"/>
    </source>
</evidence>
<comment type="caution">
    <text evidence="16">The sequence shown here is derived from an EMBL/GenBank/DDBJ whole genome shotgun (WGS) entry which is preliminary data.</text>
</comment>
<dbReference type="GO" id="GO:0009506">
    <property type="term" value="C:plasmodesma"/>
    <property type="evidence" value="ECO:0007669"/>
    <property type="project" value="TreeGrafter"/>
</dbReference>
<dbReference type="GeneID" id="116213280"/>
<dbReference type="STRING" id="22663.A0A218VY73"/>
<dbReference type="InterPro" id="IPR011009">
    <property type="entry name" value="Kinase-like_dom_sf"/>
</dbReference>
<evidence type="ECO:0000313" key="16">
    <source>
        <dbReference type="EMBL" id="OWM65263.1"/>
    </source>
</evidence>
<dbReference type="InterPro" id="IPR017441">
    <property type="entry name" value="Protein_kinase_ATP_BS"/>
</dbReference>
<evidence type="ECO:0000313" key="18">
    <source>
        <dbReference type="Proteomes" id="UP000197138"/>
    </source>
</evidence>
<dbReference type="GO" id="GO:0004674">
    <property type="term" value="F:protein serine/threonine kinase activity"/>
    <property type="evidence" value="ECO:0007669"/>
    <property type="project" value="UniProtKB-KW"/>
</dbReference>
<dbReference type="InterPro" id="IPR008271">
    <property type="entry name" value="Ser/Thr_kinase_AS"/>
</dbReference>
<evidence type="ECO:0000256" key="2">
    <source>
        <dbReference type="ARBA" id="ARBA00022527"/>
    </source>
</evidence>
<dbReference type="FunFam" id="1.10.510.10:FF:000058">
    <property type="entry name" value="Receptor-like protein kinase FERONIA"/>
    <property type="match status" value="1"/>
</dbReference>
<evidence type="ECO:0000256" key="6">
    <source>
        <dbReference type="ARBA" id="ARBA00022741"/>
    </source>
</evidence>
<feature type="domain" description="Protein kinase" evidence="15">
    <location>
        <begin position="536"/>
        <end position="810"/>
    </location>
</feature>
<reference evidence="17 19" key="3">
    <citation type="submission" date="2017-11" db="EMBL/GenBank/DDBJ databases">
        <title>De-novo sequencing of pomegranate (Punica granatum L.) genome.</title>
        <authorList>
            <person name="Akparov Z."/>
            <person name="Amiraslanov A."/>
            <person name="Hajiyeva S."/>
            <person name="Abbasov M."/>
            <person name="Kaur K."/>
            <person name="Hamwieh A."/>
            <person name="Solovyev V."/>
            <person name="Salamov A."/>
            <person name="Braich B."/>
            <person name="Kosarev P."/>
            <person name="Mahmoud A."/>
            <person name="Hajiyev E."/>
            <person name="Babayeva S."/>
            <person name="Izzatullayeva V."/>
            <person name="Mammadov A."/>
            <person name="Mammadov A."/>
            <person name="Sharifova S."/>
            <person name="Ojaghi J."/>
            <person name="Eynullazada K."/>
            <person name="Bayramov B."/>
            <person name="Abdulazimova A."/>
            <person name="Shahmuradov I."/>
        </authorList>
    </citation>
    <scope>NUCLEOTIDE SEQUENCE [LARGE SCALE GENOMIC DNA]</scope>
    <source>
        <strain evidence="17">AG2017</strain>
        <strain evidence="19">cv. AG2017</strain>
        <tissue evidence="17">Leaf</tissue>
    </source>
</reference>
<protein>
    <recommendedName>
        <fullName evidence="15">Protein kinase domain-containing protein</fullName>
    </recommendedName>
</protein>
<dbReference type="GO" id="GO:0005524">
    <property type="term" value="F:ATP binding"/>
    <property type="evidence" value="ECO:0007669"/>
    <property type="project" value="UniProtKB-UniRule"/>
</dbReference>
<reference evidence="18" key="1">
    <citation type="journal article" date="2017" name="Plant J.">
        <title>The pomegranate (Punica granatum L.) genome and the genomics of punicalagin biosynthesis.</title>
        <authorList>
            <person name="Qin G."/>
            <person name="Xu C."/>
            <person name="Ming R."/>
            <person name="Tang H."/>
            <person name="Guyot R."/>
            <person name="Kramer E.M."/>
            <person name="Hu Y."/>
            <person name="Yi X."/>
            <person name="Qi Y."/>
            <person name="Xu X."/>
            <person name="Gao Z."/>
            <person name="Pan H."/>
            <person name="Jian J."/>
            <person name="Tian Y."/>
            <person name="Yue Z."/>
            <person name="Xu Y."/>
        </authorList>
    </citation>
    <scope>NUCLEOTIDE SEQUENCE [LARGE SCALE GENOMIC DNA]</scope>
    <source>
        <strain evidence="18">cv. Dabenzi</strain>
    </source>
</reference>
<gene>
    <name evidence="16" type="ORF">CDL15_Pgr008853</name>
    <name evidence="17" type="ORF">CRG98_007457</name>
</gene>
<evidence type="ECO:0000256" key="13">
    <source>
        <dbReference type="SAM" id="Phobius"/>
    </source>
</evidence>
<dbReference type="EMBL" id="MTKT01005615">
    <property type="protein sequence ID" value="OWM65263.1"/>
    <property type="molecule type" value="Genomic_DNA"/>
</dbReference>
<keyword evidence="4 13" id="KW-0812">Transmembrane</keyword>
<dbReference type="Gene3D" id="3.30.200.20">
    <property type="entry name" value="Phosphorylase Kinase, domain 1"/>
    <property type="match status" value="1"/>
</dbReference>
<keyword evidence="10 13" id="KW-0472">Membrane</keyword>
<dbReference type="GO" id="GO:0005886">
    <property type="term" value="C:plasma membrane"/>
    <property type="evidence" value="ECO:0007669"/>
    <property type="project" value="TreeGrafter"/>
</dbReference>
<dbReference type="GO" id="GO:0004714">
    <property type="term" value="F:transmembrane receptor protein tyrosine kinase activity"/>
    <property type="evidence" value="ECO:0007669"/>
    <property type="project" value="InterPro"/>
</dbReference>
<feature type="chain" id="PRO_5014071538" description="Protein kinase domain-containing protein" evidence="14">
    <location>
        <begin position="28"/>
        <end position="828"/>
    </location>
</feature>
<evidence type="ECO:0000256" key="12">
    <source>
        <dbReference type="PROSITE-ProRule" id="PRU10141"/>
    </source>
</evidence>
<dbReference type="SMART" id="SM00220">
    <property type="entry name" value="S_TKc"/>
    <property type="match status" value="1"/>
</dbReference>
<organism evidence="16 18">
    <name type="scientific">Punica granatum</name>
    <name type="common">Pomegranate</name>
    <dbReference type="NCBI Taxonomy" id="22663"/>
    <lineage>
        <taxon>Eukaryota</taxon>
        <taxon>Viridiplantae</taxon>
        <taxon>Streptophyta</taxon>
        <taxon>Embryophyta</taxon>
        <taxon>Tracheophyta</taxon>
        <taxon>Spermatophyta</taxon>
        <taxon>Magnoliopsida</taxon>
        <taxon>eudicotyledons</taxon>
        <taxon>Gunneridae</taxon>
        <taxon>Pentapetalae</taxon>
        <taxon>rosids</taxon>
        <taxon>malvids</taxon>
        <taxon>Myrtales</taxon>
        <taxon>Lythraceae</taxon>
        <taxon>Punica</taxon>
    </lineage>
</organism>
<dbReference type="Proteomes" id="UP000233551">
    <property type="component" value="Unassembled WGS sequence"/>
</dbReference>
<keyword evidence="2" id="KW-0723">Serine/threonine-protein kinase</keyword>
<feature type="signal peptide" evidence="14">
    <location>
        <begin position="1"/>
        <end position="27"/>
    </location>
</feature>
<keyword evidence="9 13" id="KW-1133">Transmembrane helix</keyword>
<dbReference type="FunFam" id="2.60.120.430:FF:000001">
    <property type="entry name" value="Receptor-like protein kinase FERONIA"/>
    <property type="match status" value="1"/>
</dbReference>
<dbReference type="InterPro" id="IPR001245">
    <property type="entry name" value="Ser-Thr/Tyr_kinase_cat_dom"/>
</dbReference>
<dbReference type="CDD" id="cd14066">
    <property type="entry name" value="STKc_IRAK"/>
    <property type="match status" value="1"/>
</dbReference>
<dbReference type="PANTHER" id="PTHR27003:SF296">
    <property type="entry name" value="PROTEIN KINASE DOMAIN-CONTAINING PROTEIN"/>
    <property type="match status" value="1"/>
</dbReference>
<evidence type="ECO:0000256" key="7">
    <source>
        <dbReference type="ARBA" id="ARBA00022777"/>
    </source>
</evidence>
<dbReference type="InterPro" id="IPR000719">
    <property type="entry name" value="Prot_kinase_dom"/>
</dbReference>
<dbReference type="EMBL" id="PGOL01000339">
    <property type="protein sequence ID" value="PKI72138.1"/>
    <property type="molecule type" value="Genomic_DNA"/>
</dbReference>
<keyword evidence="3" id="KW-0808">Transferase</keyword>
<dbReference type="Gene3D" id="1.10.510.10">
    <property type="entry name" value="Transferase(Phosphotransferase) domain 1"/>
    <property type="match status" value="1"/>
</dbReference>
<evidence type="ECO:0000256" key="11">
    <source>
        <dbReference type="ARBA" id="ARBA00023180"/>
    </source>
</evidence>
<proteinExistence type="predicted"/>
<dbReference type="PANTHER" id="PTHR27003">
    <property type="entry name" value="OS07G0166700 PROTEIN"/>
    <property type="match status" value="1"/>
</dbReference>
<dbReference type="OrthoDB" id="4062651at2759"/>
<dbReference type="Pfam" id="PF07714">
    <property type="entry name" value="PK_Tyr_Ser-Thr"/>
    <property type="match status" value="1"/>
</dbReference>
<dbReference type="SUPFAM" id="SSF56112">
    <property type="entry name" value="Protein kinase-like (PK-like)"/>
    <property type="match status" value="1"/>
</dbReference>
<evidence type="ECO:0000256" key="8">
    <source>
        <dbReference type="ARBA" id="ARBA00022840"/>
    </source>
</evidence>
<evidence type="ECO:0000313" key="17">
    <source>
        <dbReference type="EMBL" id="PKI72138.1"/>
    </source>
</evidence>
<name>A0A218VY73_PUNGR</name>
<accession>A0A218VY73</accession>
<dbReference type="Pfam" id="PF12819">
    <property type="entry name" value="Malectin_like"/>
    <property type="match status" value="1"/>
</dbReference>
<evidence type="ECO:0000313" key="19">
    <source>
        <dbReference type="Proteomes" id="UP000233551"/>
    </source>
</evidence>
<dbReference type="InterPro" id="IPR045272">
    <property type="entry name" value="ANXUR1/2-like"/>
</dbReference>
<evidence type="ECO:0000256" key="10">
    <source>
        <dbReference type="ARBA" id="ARBA00023136"/>
    </source>
</evidence>
<dbReference type="InterPro" id="IPR024788">
    <property type="entry name" value="Malectin-like_Carb-bd_dom"/>
</dbReference>
<reference evidence="16" key="2">
    <citation type="submission" date="2017-06" db="EMBL/GenBank/DDBJ databases">
        <title>The pomegranate genome and the genomics of punicalagin biosynthesis.</title>
        <authorList>
            <person name="Xu C."/>
        </authorList>
    </citation>
    <scope>NUCLEOTIDE SEQUENCE [LARGE SCALE GENOMIC DNA]</scope>
    <source>
        <tissue evidence="16">Fresh leaf</tissue>
    </source>
</reference>
<keyword evidence="7" id="KW-0418">Kinase</keyword>
<dbReference type="PROSITE" id="PS00108">
    <property type="entry name" value="PROTEIN_KINASE_ST"/>
    <property type="match status" value="1"/>
</dbReference>
<dbReference type="Gene3D" id="2.60.120.430">
    <property type="entry name" value="Galactose-binding lectin"/>
    <property type="match status" value="2"/>
</dbReference>
<keyword evidence="5 14" id="KW-0732">Signal</keyword>
<feature type="binding site" evidence="12">
    <location>
        <position position="564"/>
    </location>
    <ligand>
        <name>ATP</name>
        <dbReference type="ChEBI" id="CHEBI:30616"/>
    </ligand>
</feature>
<feature type="transmembrane region" description="Helical" evidence="13">
    <location>
        <begin position="440"/>
        <end position="461"/>
    </location>
</feature>
<evidence type="ECO:0000256" key="9">
    <source>
        <dbReference type="ARBA" id="ARBA00022989"/>
    </source>
</evidence>
<evidence type="ECO:0000256" key="5">
    <source>
        <dbReference type="ARBA" id="ARBA00022729"/>
    </source>
</evidence>
<evidence type="ECO:0000256" key="1">
    <source>
        <dbReference type="ARBA" id="ARBA00004479"/>
    </source>
</evidence>
<dbReference type="AlphaFoldDB" id="A0A218VY73"/>
<keyword evidence="19" id="KW-1185">Reference proteome</keyword>
<keyword evidence="8 12" id="KW-0067">ATP-binding</keyword>
<evidence type="ECO:0000259" key="15">
    <source>
        <dbReference type="PROSITE" id="PS50011"/>
    </source>
</evidence>
<dbReference type="PROSITE" id="PS50011">
    <property type="entry name" value="PROTEIN_KINASE_DOM"/>
    <property type="match status" value="1"/>
</dbReference>
<dbReference type="FunFam" id="3.30.200.20:FF:000039">
    <property type="entry name" value="receptor-like protein kinase FERONIA"/>
    <property type="match status" value="1"/>
</dbReference>
<dbReference type="Proteomes" id="UP000197138">
    <property type="component" value="Unassembled WGS sequence"/>
</dbReference>
<keyword evidence="11" id="KW-0325">Glycoprotein</keyword>
<evidence type="ECO:0000256" key="14">
    <source>
        <dbReference type="SAM" id="SignalP"/>
    </source>
</evidence>
<dbReference type="PROSITE" id="PS00107">
    <property type="entry name" value="PROTEIN_KINASE_ATP"/>
    <property type="match status" value="1"/>
</dbReference>
<dbReference type="FunFam" id="2.60.120.430:FF:000005">
    <property type="entry name" value="Putative receptor-like protein kinase"/>
    <property type="match status" value="1"/>
</dbReference>
<evidence type="ECO:0000256" key="4">
    <source>
        <dbReference type="ARBA" id="ARBA00022692"/>
    </source>
</evidence>
<keyword evidence="6 12" id="KW-0547">Nucleotide-binding</keyword>
<comment type="subcellular location">
    <subcellularLocation>
        <location evidence="1">Membrane</location>
        <topology evidence="1">Single-pass type I membrane protein</topology>
    </subcellularLocation>
</comment>